<dbReference type="Gene3D" id="3.40.190.10">
    <property type="entry name" value="Periplasmic binding protein-like II"/>
    <property type="match status" value="1"/>
</dbReference>
<evidence type="ECO:0000256" key="1">
    <source>
        <dbReference type="ARBA" id="ARBA00006987"/>
    </source>
</evidence>
<dbReference type="InterPro" id="IPR005064">
    <property type="entry name" value="BUG"/>
</dbReference>
<dbReference type="Pfam" id="PF03401">
    <property type="entry name" value="TctC"/>
    <property type="match status" value="1"/>
</dbReference>
<evidence type="ECO:0000313" key="3">
    <source>
        <dbReference type="Proteomes" id="UP000008210"/>
    </source>
</evidence>
<name>Q7WWW0_CUPNH</name>
<dbReference type="PANTHER" id="PTHR42928">
    <property type="entry name" value="TRICARBOXYLATE-BINDING PROTEIN"/>
    <property type="match status" value="1"/>
</dbReference>
<gene>
    <name evidence="2" type="primary">nagM6</name>
    <name evidence="2" type="ordered locus">PHG382</name>
</gene>
<reference evidence="2 3" key="1">
    <citation type="journal article" date="2003" name="J. Mol. Biol.">
        <title>Complete nucleotide sequence of pHG1: a Ralstonia eutropha H16 megaplasmid encoding key enzymes of H(2)-based lithoautotrophy and anaerobiosis.</title>
        <authorList>
            <person name="Schwartz E."/>
            <person name="Henne A."/>
            <person name="Cramm R."/>
            <person name="Eitinger T."/>
            <person name="Friedrich B."/>
            <person name="Gottschalk G."/>
        </authorList>
    </citation>
    <scope>NUCLEOTIDE SEQUENCE [LARGE SCALE GENOMIC DNA]</scope>
    <source>
        <strain evidence="3">ATCC 17699 / DSM 428 / KCTC 22496 / NCIMB 10442 / H16 / Stanier 337</strain>
        <plasmid evidence="2 3">megaplasmid pHG1</plasmid>
    </source>
</reference>
<dbReference type="KEGG" id="reh:PHG382"/>
<geneLocation type="plasmid" evidence="2 3">
    <name>megaplasmid pHG1</name>
</geneLocation>
<sequence>MTSARGPRGATSPAHCPALATQAKAQLQKITYATPGIGTLLHLIGVVLDKNSSVPLQHVPYKGAGSAINDLLGGQVDVLITSTSTVAGFIQSSRMCALAVTSLRRLGVFAKTTRHAVKHGGYSAIAIIWFSCSQAAAKTSKGACFQG</sequence>
<keyword evidence="2" id="KW-0614">Plasmid</keyword>
<dbReference type="PANTHER" id="PTHR42928:SF5">
    <property type="entry name" value="BLR1237 PROTEIN"/>
    <property type="match status" value="1"/>
</dbReference>
<dbReference type="Proteomes" id="UP000008210">
    <property type="component" value="Plasmid megaplasmid pHG1"/>
</dbReference>
<dbReference type="eggNOG" id="COG3181">
    <property type="taxonomic scope" value="Bacteria"/>
</dbReference>
<dbReference type="AlphaFoldDB" id="Q7WWW0"/>
<dbReference type="EMBL" id="AY305378">
    <property type="protein sequence ID" value="AAP86131.1"/>
    <property type="molecule type" value="Genomic_DNA"/>
</dbReference>
<dbReference type="HOGENOM" id="CLU_1764971_0_0_4"/>
<proteinExistence type="inferred from homology"/>
<comment type="similarity">
    <text evidence="1">Belongs to the UPF0065 (bug) family.</text>
</comment>
<evidence type="ECO:0000313" key="2">
    <source>
        <dbReference type="EMBL" id="AAP86131.1"/>
    </source>
</evidence>
<accession>Q7WWW0</accession>
<organism evidence="2 3">
    <name type="scientific">Cupriavidus necator (strain ATCC 17699 / DSM 428 / KCTC 22496 / NCIMB 10442 / H16 / Stanier 337)</name>
    <name type="common">Ralstonia eutropha</name>
    <dbReference type="NCBI Taxonomy" id="381666"/>
    <lineage>
        <taxon>Bacteria</taxon>
        <taxon>Pseudomonadati</taxon>
        <taxon>Pseudomonadota</taxon>
        <taxon>Betaproteobacteria</taxon>
        <taxon>Burkholderiales</taxon>
        <taxon>Burkholderiaceae</taxon>
        <taxon>Cupriavidus</taxon>
    </lineage>
</organism>
<protein>
    <submittedName>
        <fullName evidence="2">Putative NagM-like protein</fullName>
    </submittedName>
</protein>
<keyword evidence="3" id="KW-1185">Reference proteome</keyword>
<dbReference type="SUPFAM" id="SSF53850">
    <property type="entry name" value="Periplasmic binding protein-like II"/>
    <property type="match status" value="1"/>
</dbReference>